<dbReference type="EMBL" id="VSRQ01000007">
    <property type="protein sequence ID" value="TYK45200.1"/>
    <property type="molecule type" value="Genomic_DNA"/>
</dbReference>
<feature type="compositionally biased region" description="Polar residues" evidence="1">
    <location>
        <begin position="289"/>
        <end position="298"/>
    </location>
</feature>
<sequence length="309" mass="34720">MDLDISIRDLTGGTPHLMARIRSVKPELRTSLTAAEWPREVRYFWVLLWGYLDDTGRGVDEARLIKADCLPLDDDLTAGDIDKWIGLIADSGSLCRYSVGNRRYLHAPEWRSHQKPQHPRPSKIPPCNRTDCGASRSDLHEDFMNASGGPHESLSGNGISNTPSPSSVGEEGEGEGEGASDDASSEAASQRSDLNEGREDVERLCTHLADRVEQHGSKRPSITKKWRDSARLLIDSDKRSEEQIHRAIDWCQDDEFWRGNVMSMPKLREQYDKLRLQAQAQAQKGRASPNGSGSTQPKINPRDEWMYRS</sequence>
<name>A0A5D3FBT2_9ACTN</name>
<evidence type="ECO:0000313" key="3">
    <source>
        <dbReference type="Proteomes" id="UP000323505"/>
    </source>
</evidence>
<dbReference type="Proteomes" id="UP000323505">
    <property type="component" value="Unassembled WGS sequence"/>
</dbReference>
<dbReference type="RefSeq" id="WP_148765624.1">
    <property type="nucleotide sequence ID" value="NZ_VSRQ01000007.1"/>
</dbReference>
<comment type="caution">
    <text evidence="2">The sequence shown here is derived from an EMBL/GenBank/DDBJ whole genome shotgun (WGS) entry which is preliminary data.</text>
</comment>
<feature type="region of interest" description="Disordered" evidence="1">
    <location>
        <begin position="272"/>
        <end position="309"/>
    </location>
</feature>
<feature type="compositionally biased region" description="Acidic residues" evidence="1">
    <location>
        <begin position="170"/>
        <end position="184"/>
    </location>
</feature>
<feature type="region of interest" description="Disordered" evidence="1">
    <location>
        <begin position="108"/>
        <end position="199"/>
    </location>
</feature>
<feature type="compositionally biased region" description="Basic and acidic residues" evidence="1">
    <location>
        <begin position="300"/>
        <end position="309"/>
    </location>
</feature>
<evidence type="ECO:0000313" key="2">
    <source>
        <dbReference type="EMBL" id="TYK45200.1"/>
    </source>
</evidence>
<reference evidence="2 3" key="1">
    <citation type="submission" date="2019-08" db="EMBL/GenBank/DDBJ databases">
        <title>Actinomadura sp. nov. CYP1-5 isolated from mountain soil.</title>
        <authorList>
            <person name="Songsumanus A."/>
            <person name="Kuncharoen N."/>
            <person name="Kudo T."/>
            <person name="Yuki M."/>
            <person name="Igarashi Y."/>
            <person name="Tanasupawat S."/>
        </authorList>
    </citation>
    <scope>NUCLEOTIDE SEQUENCE [LARGE SCALE GENOMIC DNA]</scope>
    <source>
        <strain evidence="2 3">CYP1-5</strain>
    </source>
</reference>
<accession>A0A5D3FBT2</accession>
<protein>
    <submittedName>
        <fullName evidence="2">Uncharacterized protein</fullName>
    </submittedName>
</protein>
<proteinExistence type="predicted"/>
<gene>
    <name evidence="2" type="ORF">FXF68_31475</name>
</gene>
<evidence type="ECO:0000256" key="1">
    <source>
        <dbReference type="SAM" id="MobiDB-lite"/>
    </source>
</evidence>
<keyword evidence="3" id="KW-1185">Reference proteome</keyword>
<feature type="compositionally biased region" description="Polar residues" evidence="1">
    <location>
        <begin position="154"/>
        <end position="165"/>
    </location>
</feature>
<organism evidence="2 3">
    <name type="scientific">Actinomadura decatromicini</name>
    <dbReference type="NCBI Taxonomy" id="2604572"/>
    <lineage>
        <taxon>Bacteria</taxon>
        <taxon>Bacillati</taxon>
        <taxon>Actinomycetota</taxon>
        <taxon>Actinomycetes</taxon>
        <taxon>Streptosporangiales</taxon>
        <taxon>Thermomonosporaceae</taxon>
        <taxon>Actinomadura</taxon>
    </lineage>
</organism>
<dbReference type="AlphaFoldDB" id="A0A5D3FBT2"/>